<feature type="region of interest" description="Disordered" evidence="3">
    <location>
        <begin position="378"/>
        <end position="399"/>
    </location>
</feature>
<dbReference type="Proteomes" id="UP001623330">
    <property type="component" value="Unassembled WGS sequence"/>
</dbReference>
<keyword evidence="5" id="KW-0378">Hydrolase</keyword>
<dbReference type="InterPro" id="IPR024337">
    <property type="entry name" value="tRNA_splic_suSen54"/>
</dbReference>
<dbReference type="EMBL" id="JBEVYD010000004">
    <property type="protein sequence ID" value="KAL3233772.1"/>
    <property type="molecule type" value="Genomic_DNA"/>
</dbReference>
<evidence type="ECO:0000313" key="5">
    <source>
        <dbReference type="EMBL" id="KAL3233772.1"/>
    </source>
</evidence>
<evidence type="ECO:0000259" key="4">
    <source>
        <dbReference type="Pfam" id="PF12928"/>
    </source>
</evidence>
<accession>A0ABR4NY79</accession>
<evidence type="ECO:0000313" key="6">
    <source>
        <dbReference type="Proteomes" id="UP001623330"/>
    </source>
</evidence>
<reference evidence="5 6" key="1">
    <citation type="submission" date="2024-05" db="EMBL/GenBank/DDBJ databases">
        <title>Long read based assembly of the Candida bracarensis genome reveals expanded adhesin content.</title>
        <authorList>
            <person name="Marcet-Houben M."/>
            <person name="Ksiezopolska E."/>
            <person name="Gabaldon T."/>
        </authorList>
    </citation>
    <scope>NUCLEOTIDE SEQUENCE [LARGE SCALE GENOMIC DNA]</scope>
    <source>
        <strain evidence="5 6">CBM6</strain>
    </source>
</reference>
<keyword evidence="5" id="KW-0255">Endonuclease</keyword>
<name>A0ABR4NY79_9SACH</name>
<keyword evidence="6" id="KW-1185">Reference proteome</keyword>
<evidence type="ECO:0000256" key="1">
    <source>
        <dbReference type="ARBA" id="ARBA00005736"/>
    </source>
</evidence>
<sequence>MGSKLSDELDDREDIINDSGEEDEDVQDWSQVSQIAATSITLPRRGEKDYEPDGSDIQELQLYKAKKLMLDTLRNSVRGSVLKSQVKAYYYADKHQALLPLPKGNFLTTMGRANSSGEIWLDFHEFVYLSERGTITPFWGHDLTDVHEIPLSVEDLYSFFPNQNELNKYLVYSHLKRLGFIVTLSHDKRTHTTSFFPRTAKENRFIALFRHNPVLSSISSIFKLKIHFYQNYFVYSRAQYIFGRYTTNEQIYKRLANLVSVNPILKSSRELLHSKHHNYCLHTGPGTEIVFDMWKPCVNFRKKSPGLPDYQIVIFDKNNPLSKFPSSLKLKSIFNQLDYKFDYLGIDDDEWDEHSYTEGFQRMKYLAMQRNKTKIPIKDKTKNNHKQVSSKRKKRPVNENALKMKRLKQGYRSFLMAVIDNGLISFIRISETDFNC</sequence>
<dbReference type="PANTHER" id="PTHR21027">
    <property type="entry name" value="TRNA-SPLICING ENDONUCLEASE SUBUNIT SEN54"/>
    <property type="match status" value="1"/>
</dbReference>
<dbReference type="InterPro" id="IPR024336">
    <property type="entry name" value="tRNA_splic_suSen54_N"/>
</dbReference>
<evidence type="ECO:0000256" key="2">
    <source>
        <dbReference type="ARBA" id="ARBA00022694"/>
    </source>
</evidence>
<feature type="compositionally biased region" description="Basic residues" evidence="3">
    <location>
        <begin position="383"/>
        <end position="395"/>
    </location>
</feature>
<comment type="similarity">
    <text evidence="1">Belongs to the SEN54 family.</text>
</comment>
<organism evidence="5 6">
    <name type="scientific">Nakaseomyces bracarensis</name>
    <dbReference type="NCBI Taxonomy" id="273131"/>
    <lineage>
        <taxon>Eukaryota</taxon>
        <taxon>Fungi</taxon>
        <taxon>Dikarya</taxon>
        <taxon>Ascomycota</taxon>
        <taxon>Saccharomycotina</taxon>
        <taxon>Saccharomycetes</taxon>
        <taxon>Saccharomycetales</taxon>
        <taxon>Saccharomycetaceae</taxon>
        <taxon>Nakaseomyces</taxon>
    </lineage>
</organism>
<proteinExistence type="inferred from homology"/>
<keyword evidence="2" id="KW-0819">tRNA processing</keyword>
<dbReference type="GO" id="GO:0004519">
    <property type="term" value="F:endonuclease activity"/>
    <property type="evidence" value="ECO:0007669"/>
    <property type="project" value="UniProtKB-KW"/>
</dbReference>
<dbReference type="PANTHER" id="PTHR21027:SF1">
    <property type="entry name" value="TRNA-SPLICING ENDONUCLEASE SUBUNIT SEN54"/>
    <property type="match status" value="1"/>
</dbReference>
<keyword evidence="5" id="KW-0540">Nuclease</keyword>
<dbReference type="Pfam" id="PF12928">
    <property type="entry name" value="tRNA_int_end_N2"/>
    <property type="match status" value="1"/>
</dbReference>
<protein>
    <submittedName>
        <fullName evidence="5">tRNA-splicing endonuclease subunit SEN54</fullName>
    </submittedName>
</protein>
<feature type="region of interest" description="Disordered" evidence="3">
    <location>
        <begin position="1"/>
        <end position="29"/>
    </location>
</feature>
<evidence type="ECO:0000256" key="3">
    <source>
        <dbReference type="SAM" id="MobiDB-lite"/>
    </source>
</evidence>
<comment type="caution">
    <text evidence="5">The sequence shown here is derived from an EMBL/GenBank/DDBJ whole genome shotgun (WGS) entry which is preliminary data.</text>
</comment>
<gene>
    <name evidence="5" type="ORF">RNJ44_03812</name>
</gene>
<feature type="domain" description="tRNA-splicing endonuclease subunit Sen54 N-terminal" evidence="4">
    <location>
        <begin position="71"/>
        <end position="139"/>
    </location>
</feature>